<feature type="transmembrane region" description="Helical" evidence="1">
    <location>
        <begin position="365"/>
        <end position="390"/>
    </location>
</feature>
<evidence type="ECO:0000259" key="4">
    <source>
        <dbReference type="Pfam" id="PF25221"/>
    </source>
</evidence>
<proteinExistence type="predicted"/>
<reference evidence="5 6" key="1">
    <citation type="submission" date="2021-09" db="EMBL/GenBank/DDBJ databases">
        <title>Lysobacter sp. 13A isolated from the river sediment.</title>
        <authorList>
            <person name="Liu H."/>
            <person name="Li S."/>
            <person name="Mao S."/>
        </authorList>
    </citation>
    <scope>NUCLEOTIDE SEQUENCE [LARGE SCALE GENOMIC DNA]</scope>
    <source>
        <strain evidence="5 6">13A</strain>
    </source>
</reference>
<keyword evidence="6" id="KW-1185">Reference proteome</keyword>
<feature type="transmembrane region" description="Helical" evidence="1">
    <location>
        <begin position="305"/>
        <end position="329"/>
    </location>
</feature>
<sequence length="434" mass="48328">MTADVRRSLRHGWRWALVLALWCVALLAMAAPPAPDTGDTAAGMRQAAEAAPAPRIGVLTMLPGEIFFERFGHNAIVVQDPVTGTATSYNFGYFDPSESDFIARFVRGEMRYRLLALPVDEDLAYYRHVGRGVSMQWLDLAPADARELADALAVNARPENAFYRYDYFLDNCSTRVRDALDRALGGQLARQLQSRSRGNTFRSEAVRLASPATWMWLVFDVGLGPSADRPLPLWGEAFVPMRLADALEGARHRDGRPVVLERFEVLPHRVAPEPQEFQRRWTRWLAVGLAIGLALAWLGHRRRAWAASLALPFWALSGLVGALMLYIWIGTDHRFGWANQNLLLLSPLAWMLLPGGWRIARGRPAGPLFVPVLLLVAGLAALAVFVYGLQVLPQRNAHWIALLLPMHAALAWTLARPAHRPRHALDGPGHPREP</sequence>
<dbReference type="InterPro" id="IPR025178">
    <property type="entry name" value="Lnb_N"/>
</dbReference>
<evidence type="ECO:0000256" key="1">
    <source>
        <dbReference type="SAM" id="Phobius"/>
    </source>
</evidence>
<name>A0ABS7T6K3_9GAMM</name>
<feature type="domain" description="Lnb-like transmembrane" evidence="4">
    <location>
        <begin position="289"/>
        <end position="398"/>
    </location>
</feature>
<accession>A0ABS7T6K3</accession>
<evidence type="ECO:0000256" key="2">
    <source>
        <dbReference type="SAM" id="SignalP"/>
    </source>
</evidence>
<dbReference type="Proteomes" id="UP001430954">
    <property type="component" value="Unassembled WGS sequence"/>
</dbReference>
<feature type="transmembrane region" description="Helical" evidence="1">
    <location>
        <begin position="396"/>
        <end position="415"/>
    </location>
</feature>
<keyword evidence="2" id="KW-0732">Signal</keyword>
<protein>
    <submittedName>
        <fullName evidence="5">DUF4105 domain-containing protein</fullName>
    </submittedName>
</protein>
<dbReference type="Pfam" id="PF13387">
    <property type="entry name" value="Lnb_N"/>
    <property type="match status" value="1"/>
</dbReference>
<comment type="caution">
    <text evidence="5">The sequence shown here is derived from an EMBL/GenBank/DDBJ whole genome shotgun (WGS) entry which is preliminary data.</text>
</comment>
<dbReference type="RefSeq" id="WP_425492096.1">
    <property type="nucleotide sequence ID" value="NZ_JAINZW010000003.1"/>
</dbReference>
<dbReference type="InterPro" id="IPR057436">
    <property type="entry name" value="5TMH_Lnb"/>
</dbReference>
<feature type="transmembrane region" description="Helical" evidence="1">
    <location>
        <begin position="281"/>
        <end position="298"/>
    </location>
</feature>
<gene>
    <name evidence="5" type="ORF">K6753_08205</name>
</gene>
<organism evidence="5 6">
    <name type="scientific">Novilysobacter selenitireducens</name>
    <dbReference type="NCBI Taxonomy" id="2872639"/>
    <lineage>
        <taxon>Bacteria</taxon>
        <taxon>Pseudomonadati</taxon>
        <taxon>Pseudomonadota</taxon>
        <taxon>Gammaproteobacteria</taxon>
        <taxon>Lysobacterales</taxon>
        <taxon>Lysobacteraceae</taxon>
        <taxon>Novilysobacter</taxon>
    </lineage>
</organism>
<evidence type="ECO:0000313" key="6">
    <source>
        <dbReference type="Proteomes" id="UP001430954"/>
    </source>
</evidence>
<evidence type="ECO:0000259" key="3">
    <source>
        <dbReference type="Pfam" id="PF13387"/>
    </source>
</evidence>
<feature type="domain" description="Lnb N-terminal periplasmic" evidence="3">
    <location>
        <begin position="63"/>
        <end position="186"/>
    </location>
</feature>
<dbReference type="Pfam" id="PF25221">
    <property type="entry name" value="5TMH_Lnb"/>
    <property type="match status" value="1"/>
</dbReference>
<dbReference type="EMBL" id="JAINZW010000003">
    <property type="protein sequence ID" value="MBZ4039517.1"/>
    <property type="molecule type" value="Genomic_DNA"/>
</dbReference>
<feature type="transmembrane region" description="Helical" evidence="1">
    <location>
        <begin position="335"/>
        <end position="353"/>
    </location>
</feature>
<feature type="chain" id="PRO_5046472722" evidence="2">
    <location>
        <begin position="31"/>
        <end position="434"/>
    </location>
</feature>
<keyword evidence="1" id="KW-0472">Membrane</keyword>
<feature type="signal peptide" evidence="2">
    <location>
        <begin position="1"/>
        <end position="30"/>
    </location>
</feature>
<keyword evidence="1" id="KW-0812">Transmembrane</keyword>
<keyword evidence="1" id="KW-1133">Transmembrane helix</keyword>
<evidence type="ECO:0000313" key="5">
    <source>
        <dbReference type="EMBL" id="MBZ4039517.1"/>
    </source>
</evidence>